<dbReference type="RefSeq" id="WP_194847527.1">
    <property type="nucleotide sequence ID" value="NZ_JAAEJV010000014.1"/>
</dbReference>
<comment type="caution">
    <text evidence="2">The sequence shown here is derived from an EMBL/GenBank/DDBJ whole genome shotgun (WGS) entry which is preliminary data.</text>
</comment>
<organism evidence="2 3">
    <name type="scientific">Candidatus Neptunichlamydia vexilliferae</name>
    <dbReference type="NCBI Taxonomy" id="1651774"/>
    <lineage>
        <taxon>Bacteria</taxon>
        <taxon>Pseudomonadati</taxon>
        <taxon>Chlamydiota</taxon>
        <taxon>Chlamydiia</taxon>
        <taxon>Parachlamydiales</taxon>
        <taxon>Simkaniaceae</taxon>
        <taxon>Candidatus Neptunichlamydia</taxon>
    </lineage>
</organism>
<name>A0ABS0AYL0_9BACT</name>
<feature type="compositionally biased region" description="Basic and acidic residues" evidence="1">
    <location>
        <begin position="67"/>
        <end position="85"/>
    </location>
</feature>
<protein>
    <submittedName>
        <fullName evidence="2">Uncharacterized protein</fullName>
    </submittedName>
</protein>
<feature type="compositionally biased region" description="Polar residues" evidence="1">
    <location>
        <begin position="33"/>
        <end position="65"/>
    </location>
</feature>
<accession>A0ABS0AYL0</accession>
<evidence type="ECO:0000313" key="2">
    <source>
        <dbReference type="EMBL" id="MBF5059224.1"/>
    </source>
</evidence>
<proteinExistence type="predicted"/>
<keyword evidence="3" id="KW-1185">Reference proteome</keyword>
<sequence>MSVNETGCFSFLFQCCANTNSGEYEQLKDSSKKNASYSGVNQAEKSQINEKTANLSSTPLKTADQQLFRKDTPKVDEKTKQKDTKFLLNSPQQHLKTSASSGLINNGLDSSFSDPSLVFDAFAKSSSKNLNYDSDEGF</sequence>
<reference evidence="2 3" key="1">
    <citation type="submission" date="2020-01" db="EMBL/GenBank/DDBJ databases">
        <title>Draft genome sequence of Cand. Neptunochlamydia vexilliferae K9.</title>
        <authorList>
            <person name="Schulz F."/>
            <person name="Koestlbacher S."/>
            <person name="Wascher F."/>
            <person name="Pizzetti I."/>
            <person name="Horn M."/>
        </authorList>
    </citation>
    <scope>NUCLEOTIDE SEQUENCE [LARGE SCALE GENOMIC DNA]</scope>
    <source>
        <strain evidence="2 3">K9</strain>
    </source>
</reference>
<dbReference type="Proteomes" id="UP001194714">
    <property type="component" value="Unassembled WGS sequence"/>
</dbReference>
<evidence type="ECO:0000256" key="1">
    <source>
        <dbReference type="SAM" id="MobiDB-lite"/>
    </source>
</evidence>
<gene>
    <name evidence="2" type="ORF">NEPTK9_000732</name>
</gene>
<evidence type="ECO:0000313" key="3">
    <source>
        <dbReference type="Proteomes" id="UP001194714"/>
    </source>
</evidence>
<feature type="region of interest" description="Disordered" evidence="1">
    <location>
        <begin position="30"/>
        <end position="101"/>
    </location>
</feature>
<feature type="compositionally biased region" description="Polar residues" evidence="1">
    <location>
        <begin position="87"/>
        <end position="101"/>
    </location>
</feature>
<dbReference type="EMBL" id="JAAEJV010000014">
    <property type="protein sequence ID" value="MBF5059224.1"/>
    <property type="molecule type" value="Genomic_DNA"/>
</dbReference>